<evidence type="ECO:0008006" key="3">
    <source>
        <dbReference type="Google" id="ProtNLM"/>
    </source>
</evidence>
<organism evidence="1 2">
    <name type="scientific">Mortierella alpina</name>
    <name type="common">Oleaginous fungus</name>
    <name type="synonym">Mortierella renispora</name>
    <dbReference type="NCBI Taxonomy" id="64518"/>
    <lineage>
        <taxon>Eukaryota</taxon>
        <taxon>Fungi</taxon>
        <taxon>Fungi incertae sedis</taxon>
        <taxon>Mucoromycota</taxon>
        <taxon>Mortierellomycotina</taxon>
        <taxon>Mortierellomycetes</taxon>
        <taxon>Mortierellales</taxon>
        <taxon>Mortierellaceae</taxon>
        <taxon>Mortierella</taxon>
    </lineage>
</organism>
<dbReference type="AlphaFoldDB" id="A0A9P7ZY59"/>
<dbReference type="SUPFAM" id="SSF52047">
    <property type="entry name" value="RNI-like"/>
    <property type="match status" value="1"/>
</dbReference>
<accession>A0A9P7ZY59</accession>
<dbReference type="InterPro" id="IPR036047">
    <property type="entry name" value="F-box-like_dom_sf"/>
</dbReference>
<sequence>MAMASIPASKQRALDLPEIMAHIGLHLTRNSLHACIQVSHAWHSFFISFIWKSLTLSAYTFVRKPSLDTLAKHAHLIRSLDFNGPVPAIYYTIGCRNLESLSIAGERAPWNTHRYTSNTEQPGLRDQDPITGLVNVNPGLKRLTVVGVHPPPAVEFWEAVCRMAQLEFLSVGGLDITARLVPVFWQAISLRTSELVLDRVTFLEEDQNPHHQDHGSMAIHNFQHDDALSMTHHNVPGPRQQQFTYLTKLSLFKLLGSGRSQQTKILENAPFLATLIWKGDMTFEFPLLSFGKCLTAGRLSRLKSLDLRKGDTKLGDDDLCQILGAISQLEKLMVPNSGMGSKAMAQLFQHANKVGALDISGCAGVHSNMIQSILSSFPLLEVFVADIISVKDIMDGDPWVCKGLRELTIDIDLGYATMDTEAEADLEADGEPWTIERRNSNSGSASRRQQKYTADSAVQRFERDERQQVVFERLSQLEWLEELTIIQPKDRPSPAVEQLTVGMVPKILDLRLINGLDRLRTLRRLRCFYFSGPQEMSEVDVHWMMEHWKALSHISGQLNSDPTANKELAALFRTHRVFVYGW</sequence>
<protein>
    <recommendedName>
        <fullName evidence="3">F-box domain-containing protein</fullName>
    </recommendedName>
</protein>
<dbReference type="EMBL" id="JAIFTL010000351">
    <property type="protein sequence ID" value="KAG9319940.1"/>
    <property type="molecule type" value="Genomic_DNA"/>
</dbReference>
<evidence type="ECO:0000313" key="2">
    <source>
        <dbReference type="Proteomes" id="UP000717515"/>
    </source>
</evidence>
<name>A0A9P7ZY59_MORAP</name>
<comment type="caution">
    <text evidence="1">The sequence shown here is derived from an EMBL/GenBank/DDBJ whole genome shotgun (WGS) entry which is preliminary data.</text>
</comment>
<dbReference type="Gene3D" id="3.80.10.10">
    <property type="entry name" value="Ribonuclease Inhibitor"/>
    <property type="match status" value="1"/>
</dbReference>
<evidence type="ECO:0000313" key="1">
    <source>
        <dbReference type="EMBL" id="KAG9319940.1"/>
    </source>
</evidence>
<dbReference type="SUPFAM" id="SSF81383">
    <property type="entry name" value="F-box domain"/>
    <property type="match status" value="1"/>
</dbReference>
<dbReference type="Proteomes" id="UP000717515">
    <property type="component" value="Unassembled WGS sequence"/>
</dbReference>
<reference evidence="1" key="1">
    <citation type="submission" date="2021-07" db="EMBL/GenBank/DDBJ databases">
        <title>Draft genome of Mortierella alpina, strain LL118, isolated from an aspen leaf litter sample.</title>
        <authorList>
            <person name="Yang S."/>
            <person name="Vinatzer B.A."/>
        </authorList>
    </citation>
    <scope>NUCLEOTIDE SEQUENCE</scope>
    <source>
        <strain evidence="1">LL118</strain>
    </source>
</reference>
<dbReference type="InterPro" id="IPR032675">
    <property type="entry name" value="LRR_dom_sf"/>
</dbReference>
<proteinExistence type="predicted"/>
<gene>
    <name evidence="1" type="ORF">KVV02_003068</name>
</gene>